<dbReference type="Gene3D" id="1.10.10.1450">
    <property type="match status" value="1"/>
</dbReference>
<feature type="domain" description="Mos1 transposase HTH" evidence="1">
    <location>
        <begin position="16"/>
        <end position="53"/>
    </location>
</feature>
<keyword evidence="3" id="KW-1185">Reference proteome</keyword>
<evidence type="ECO:0000313" key="3">
    <source>
        <dbReference type="Proteomes" id="UP001148838"/>
    </source>
</evidence>
<dbReference type="InterPro" id="IPR041426">
    <property type="entry name" value="Mos1_HTH"/>
</dbReference>
<sequence length="212" mass="23784">MDVTCVEQRLYIKIAVLHGRNARECHRELVEAVGNNALPYRTVARWVAAFQRGCEATSDLQWARQPKVKEPLRGRRFGTRMDIANAVQQQMTRFTHGKENGETDGIQAKEKKTKGGLMSRFTSMKKSKSPPPATYSMDNPVFEDGSVAASPQHPVHVSRNSKRLRLFTAHYAKLPGIITSLKERKPPFVISLKIVEETVELIQAVSGKIGML</sequence>
<comment type="caution">
    <text evidence="2">The sequence shown here is derived from an EMBL/GenBank/DDBJ whole genome shotgun (WGS) entry which is preliminary data.</text>
</comment>
<evidence type="ECO:0000313" key="2">
    <source>
        <dbReference type="EMBL" id="KAJ4429286.1"/>
    </source>
</evidence>
<evidence type="ECO:0000259" key="1">
    <source>
        <dbReference type="Pfam" id="PF17906"/>
    </source>
</evidence>
<gene>
    <name evidence="2" type="ORF">ANN_26290</name>
</gene>
<dbReference type="EMBL" id="JAJSOF020000036">
    <property type="protein sequence ID" value="KAJ4429286.1"/>
    <property type="molecule type" value="Genomic_DNA"/>
</dbReference>
<reference evidence="2 3" key="1">
    <citation type="journal article" date="2022" name="Allergy">
        <title>Genome assembly and annotation of Periplaneta americana reveal a comprehensive cockroach allergen profile.</title>
        <authorList>
            <person name="Wang L."/>
            <person name="Xiong Q."/>
            <person name="Saelim N."/>
            <person name="Wang L."/>
            <person name="Nong W."/>
            <person name="Wan A.T."/>
            <person name="Shi M."/>
            <person name="Liu X."/>
            <person name="Cao Q."/>
            <person name="Hui J.H.L."/>
            <person name="Sookrung N."/>
            <person name="Leung T.F."/>
            <person name="Tungtrongchitr A."/>
            <person name="Tsui S.K.W."/>
        </authorList>
    </citation>
    <scope>NUCLEOTIDE SEQUENCE [LARGE SCALE GENOMIC DNA]</scope>
    <source>
        <strain evidence="2">PWHHKU_190912</strain>
    </source>
</reference>
<organism evidence="2 3">
    <name type="scientific">Periplaneta americana</name>
    <name type="common">American cockroach</name>
    <name type="synonym">Blatta americana</name>
    <dbReference type="NCBI Taxonomy" id="6978"/>
    <lineage>
        <taxon>Eukaryota</taxon>
        <taxon>Metazoa</taxon>
        <taxon>Ecdysozoa</taxon>
        <taxon>Arthropoda</taxon>
        <taxon>Hexapoda</taxon>
        <taxon>Insecta</taxon>
        <taxon>Pterygota</taxon>
        <taxon>Neoptera</taxon>
        <taxon>Polyneoptera</taxon>
        <taxon>Dictyoptera</taxon>
        <taxon>Blattodea</taxon>
        <taxon>Blattoidea</taxon>
        <taxon>Blattidae</taxon>
        <taxon>Blattinae</taxon>
        <taxon>Periplaneta</taxon>
    </lineage>
</organism>
<dbReference type="Proteomes" id="UP001148838">
    <property type="component" value="Unassembled WGS sequence"/>
</dbReference>
<proteinExistence type="predicted"/>
<name>A0ABQ8S5Z7_PERAM</name>
<dbReference type="Pfam" id="PF17906">
    <property type="entry name" value="HTH_48"/>
    <property type="match status" value="1"/>
</dbReference>
<accession>A0ABQ8S5Z7</accession>
<protein>
    <recommendedName>
        <fullName evidence="1">Mos1 transposase HTH domain-containing protein</fullName>
    </recommendedName>
</protein>